<dbReference type="EMBL" id="MU853340">
    <property type="protein sequence ID" value="KAK4113008.1"/>
    <property type="molecule type" value="Genomic_DNA"/>
</dbReference>
<dbReference type="RefSeq" id="XP_064670578.1">
    <property type="nucleotide sequence ID" value="XM_064815022.1"/>
</dbReference>
<dbReference type="GeneID" id="89939147"/>
<feature type="domain" description="ATP-grasp" evidence="5">
    <location>
        <begin position="331"/>
        <end position="571"/>
    </location>
</feature>
<dbReference type="PROSITE" id="PS50975">
    <property type="entry name" value="ATP_GRASP"/>
    <property type="match status" value="1"/>
</dbReference>
<dbReference type="Pfam" id="PF13535">
    <property type="entry name" value="ATP-grasp_4"/>
    <property type="match status" value="1"/>
</dbReference>
<reference evidence="6" key="2">
    <citation type="submission" date="2023-05" db="EMBL/GenBank/DDBJ databases">
        <authorList>
            <consortium name="Lawrence Berkeley National Laboratory"/>
            <person name="Steindorff A."/>
            <person name="Hensen N."/>
            <person name="Bonometti L."/>
            <person name="Westerberg I."/>
            <person name="Brannstrom I.O."/>
            <person name="Guillou S."/>
            <person name="Cros-Aarteil S."/>
            <person name="Calhoun S."/>
            <person name="Haridas S."/>
            <person name="Kuo A."/>
            <person name="Mondo S."/>
            <person name="Pangilinan J."/>
            <person name="Riley R."/>
            <person name="Labutti K."/>
            <person name="Andreopoulos B."/>
            <person name="Lipzen A."/>
            <person name="Chen C."/>
            <person name="Yanf M."/>
            <person name="Daum C."/>
            <person name="Ng V."/>
            <person name="Clum A."/>
            <person name="Ohm R."/>
            <person name="Martin F."/>
            <person name="Silar P."/>
            <person name="Natvig D."/>
            <person name="Lalanne C."/>
            <person name="Gautier V."/>
            <person name="Ament-Velasquez S.L."/>
            <person name="Kruys A."/>
            <person name="Hutchinson M.I."/>
            <person name="Powell A.J."/>
            <person name="Barry K."/>
            <person name="Miller A.N."/>
            <person name="Grigoriev I.V."/>
            <person name="Debuchy R."/>
            <person name="Gladieux P."/>
            <person name="Thoren M.H."/>
            <person name="Johannesson H."/>
        </authorList>
    </citation>
    <scope>NUCLEOTIDE SEQUENCE</scope>
    <source>
        <strain evidence="6">CBS 508.74</strain>
    </source>
</reference>
<dbReference type="AlphaFoldDB" id="A0AAN6TEM1"/>
<dbReference type="PANTHER" id="PTHR43585:SF2">
    <property type="entry name" value="ATP-GRASP ENZYME FSQD"/>
    <property type="match status" value="1"/>
</dbReference>
<dbReference type="GO" id="GO:0005524">
    <property type="term" value="F:ATP binding"/>
    <property type="evidence" value="ECO:0007669"/>
    <property type="project" value="UniProtKB-UniRule"/>
</dbReference>
<proteinExistence type="predicted"/>
<dbReference type="SUPFAM" id="SSF56059">
    <property type="entry name" value="Glutathione synthetase ATP-binding domain-like"/>
    <property type="match status" value="1"/>
</dbReference>
<keyword evidence="3 4" id="KW-0067">ATP-binding</keyword>
<dbReference type="Gene3D" id="3.30.470.20">
    <property type="entry name" value="ATP-grasp fold, B domain"/>
    <property type="match status" value="1"/>
</dbReference>
<accession>A0AAN6TEM1</accession>
<dbReference type="GO" id="GO:0016874">
    <property type="term" value="F:ligase activity"/>
    <property type="evidence" value="ECO:0007669"/>
    <property type="project" value="UniProtKB-KW"/>
</dbReference>
<evidence type="ECO:0000256" key="1">
    <source>
        <dbReference type="ARBA" id="ARBA00022598"/>
    </source>
</evidence>
<evidence type="ECO:0000313" key="6">
    <source>
        <dbReference type="EMBL" id="KAK4113008.1"/>
    </source>
</evidence>
<dbReference type="GO" id="GO:0046872">
    <property type="term" value="F:metal ion binding"/>
    <property type="evidence" value="ECO:0007669"/>
    <property type="project" value="InterPro"/>
</dbReference>
<keyword evidence="7" id="KW-1185">Reference proteome</keyword>
<evidence type="ECO:0000256" key="4">
    <source>
        <dbReference type="PROSITE-ProRule" id="PRU00409"/>
    </source>
</evidence>
<keyword evidence="2 4" id="KW-0547">Nucleotide-binding</keyword>
<dbReference type="Pfam" id="PF18130">
    <property type="entry name" value="ATPgrasp_N"/>
    <property type="match status" value="1"/>
</dbReference>
<evidence type="ECO:0000256" key="3">
    <source>
        <dbReference type="ARBA" id="ARBA00022840"/>
    </source>
</evidence>
<reference evidence="6" key="1">
    <citation type="journal article" date="2023" name="Mol. Phylogenet. Evol.">
        <title>Genome-scale phylogeny and comparative genomics of the fungal order Sordariales.</title>
        <authorList>
            <person name="Hensen N."/>
            <person name="Bonometti L."/>
            <person name="Westerberg I."/>
            <person name="Brannstrom I.O."/>
            <person name="Guillou S."/>
            <person name="Cros-Aarteil S."/>
            <person name="Calhoun S."/>
            <person name="Haridas S."/>
            <person name="Kuo A."/>
            <person name="Mondo S."/>
            <person name="Pangilinan J."/>
            <person name="Riley R."/>
            <person name="LaButti K."/>
            <person name="Andreopoulos B."/>
            <person name="Lipzen A."/>
            <person name="Chen C."/>
            <person name="Yan M."/>
            <person name="Daum C."/>
            <person name="Ng V."/>
            <person name="Clum A."/>
            <person name="Steindorff A."/>
            <person name="Ohm R.A."/>
            <person name="Martin F."/>
            <person name="Silar P."/>
            <person name="Natvig D.O."/>
            <person name="Lalanne C."/>
            <person name="Gautier V."/>
            <person name="Ament-Velasquez S.L."/>
            <person name="Kruys A."/>
            <person name="Hutchinson M.I."/>
            <person name="Powell A.J."/>
            <person name="Barry K."/>
            <person name="Miller A.N."/>
            <person name="Grigoriev I.V."/>
            <person name="Debuchy R."/>
            <person name="Gladieux P."/>
            <person name="Hiltunen Thoren M."/>
            <person name="Johannesson H."/>
        </authorList>
    </citation>
    <scope>NUCLEOTIDE SEQUENCE</scope>
    <source>
        <strain evidence="6">CBS 508.74</strain>
    </source>
</reference>
<dbReference type="PANTHER" id="PTHR43585">
    <property type="entry name" value="FUMIPYRROLE BIOSYNTHESIS PROTEIN C"/>
    <property type="match status" value="1"/>
</dbReference>
<sequence length="690" mass="76192">MAQNWTVPTEAWRSSRPLGWVLGIQTCAATVYLRAVQSTVLDRPQRHWSVDLEVIPPDDASTTAKPTLEPILIHEDDLEAKYSALLTTDLLSVLADTDSAQPGTLLRLLFPQEAGTPVRSDVLHYRLQGLDEVRKVRSFLKPLVPVSAVPPEQANLSSNSAQSFMQLLKGAIGGIVAQSVTPGEDMSQLRHTLDVELKLRLSFPWSIPNPLSRRRVFWVQGRANIEASRQFYQAAKALGIDLVVLDEPGHWMGDDSGPYAHYREAFIPMSVDGDEGLTDRIVDAVRAYPKQVDGIVTISDVRLPHVARACEILGLPTSPSAAYRIAGDKGATRRLEDSVSGTESFVLQSAEGLDAVLARRKESFTYPLIVKPCTGWNSDCVVKVRNQEELYAAVRRASARHASSPAKNTGVVVEPYIDGPEVDVNFVMLDGEILFCDITDDFPCAGDLAAAEGSPLAANFMETLMDVRSILPQEEQDMMRDSLQKSIKRCGFQSGIFHCEARVRGSHMYYGPRDDNGLLDLRLRPLDGKLPPPATCYLHEINARPPGYINCVAALLAYGVDYYAIRLLLALGPSEDARIRALAQPFSWCSRLVSQYGLGIVVLPPTKEGIMGSEDAVGEFLDANPDLREHVVFYQTVKQKAEVVQGPDSSELWCIGYVIVAATKSDSRKKVLELAQLMRERFDYKLMEEV</sequence>
<evidence type="ECO:0000313" key="7">
    <source>
        <dbReference type="Proteomes" id="UP001302812"/>
    </source>
</evidence>
<dbReference type="InterPro" id="IPR041472">
    <property type="entry name" value="BL00235/CARNS1_N"/>
</dbReference>
<dbReference type="Gene3D" id="3.40.50.20">
    <property type="match status" value="1"/>
</dbReference>
<name>A0AAN6TEM1_9PEZI</name>
<organism evidence="6 7">
    <name type="scientific">Canariomyces notabilis</name>
    <dbReference type="NCBI Taxonomy" id="2074819"/>
    <lineage>
        <taxon>Eukaryota</taxon>
        <taxon>Fungi</taxon>
        <taxon>Dikarya</taxon>
        <taxon>Ascomycota</taxon>
        <taxon>Pezizomycotina</taxon>
        <taxon>Sordariomycetes</taxon>
        <taxon>Sordariomycetidae</taxon>
        <taxon>Sordariales</taxon>
        <taxon>Chaetomiaceae</taxon>
        <taxon>Canariomyces</taxon>
    </lineage>
</organism>
<gene>
    <name evidence="6" type="ORF">N656DRAFT_778522</name>
</gene>
<dbReference type="InterPro" id="IPR011761">
    <property type="entry name" value="ATP-grasp"/>
</dbReference>
<dbReference type="Proteomes" id="UP001302812">
    <property type="component" value="Unassembled WGS sequence"/>
</dbReference>
<comment type="caution">
    <text evidence="6">The sequence shown here is derived from an EMBL/GenBank/DDBJ whole genome shotgun (WGS) entry which is preliminary data.</text>
</comment>
<protein>
    <submittedName>
        <fullName evidence="6">Glutathione synthetase ATP-binding domain-like protein</fullName>
    </submittedName>
</protein>
<evidence type="ECO:0000256" key="2">
    <source>
        <dbReference type="ARBA" id="ARBA00022741"/>
    </source>
</evidence>
<dbReference type="InterPro" id="IPR052032">
    <property type="entry name" value="ATP-dep_AA_Ligase"/>
</dbReference>
<keyword evidence="1" id="KW-0436">Ligase</keyword>
<evidence type="ECO:0000259" key="5">
    <source>
        <dbReference type="PROSITE" id="PS50975"/>
    </source>
</evidence>